<gene>
    <name evidence="8" type="ORF">E5676_scaffold546G001510</name>
    <name evidence="7" type="ORF">E6C27_scaffold37G00550</name>
</gene>
<dbReference type="PRINTS" id="PR00320">
    <property type="entry name" value="GPROTEINBRPT"/>
</dbReference>
<dbReference type="PROSITE" id="PS00018">
    <property type="entry name" value="EF_HAND_1"/>
    <property type="match status" value="1"/>
</dbReference>
<evidence type="ECO:0000313" key="10">
    <source>
        <dbReference type="Proteomes" id="UP000321947"/>
    </source>
</evidence>
<sequence>MGSVVGKLESPRECVPETKLEAKMVETMRRRATKGSIIRSFDCILLKFPKIDDSLRNCKTIFQQFDEDLNGIIDRRELKKCFDGLEILLTEEEIDDLFEACDISSAMGIKFNEFIVLLCLVYLLKDDPDAVFSKSQFGMPKLEETFESLVDAFVFLDKNKDGYVSKSEMISAINETTSGERSSGRIAMRRFEEMDWDKNGMQDMEESAQAFKNLHSREYQGHKKKVHSVAWNCTGMKLASGSVDQTARVWHIEPHGHGKVKDVELKGHTDSVDQLCWDPKHSDLIATASGDKTVRLWDARNGKCSQQAELSGENINITYKPDGTHIAVGNRDDELTILDVRKFKPVHKRKFNYEVNEIAWNMTGEMFFLTTGNGTVEVLAYPSLRPIETLMAHTAGCYCIAIDPVGGYFAVGSADSLVSLWDISQMLCVRTFTKLEWPVRTISFNHTGEYIASASEDLFIDISNVQTGRTVHQIPCRAAMNSVEWNPKHNLLAYAGDDKNKYQADEGKYF</sequence>
<dbReference type="PROSITE" id="PS50294">
    <property type="entry name" value="WD_REPEATS_REGION"/>
    <property type="match status" value="3"/>
</dbReference>
<evidence type="ECO:0000256" key="1">
    <source>
        <dbReference type="ARBA" id="ARBA00022574"/>
    </source>
</evidence>
<dbReference type="Proteomes" id="UP000321393">
    <property type="component" value="Unassembled WGS sequence"/>
</dbReference>
<dbReference type="PANTHER" id="PTHR22839">
    <property type="entry name" value="THO COMPLEX SUBUNIT 3 THO3"/>
    <property type="match status" value="1"/>
</dbReference>
<dbReference type="FunFam" id="2.130.10.10:FF:000390">
    <property type="entry name" value="THO complex subunit 3"/>
    <property type="match status" value="1"/>
</dbReference>
<dbReference type="SUPFAM" id="SSF50978">
    <property type="entry name" value="WD40 repeat-like"/>
    <property type="match status" value="1"/>
</dbReference>
<organism evidence="8 10">
    <name type="scientific">Cucumis melo var. makuwa</name>
    <name type="common">Oriental melon</name>
    <dbReference type="NCBI Taxonomy" id="1194695"/>
    <lineage>
        <taxon>Eukaryota</taxon>
        <taxon>Viridiplantae</taxon>
        <taxon>Streptophyta</taxon>
        <taxon>Embryophyta</taxon>
        <taxon>Tracheophyta</taxon>
        <taxon>Spermatophyta</taxon>
        <taxon>Magnoliopsida</taxon>
        <taxon>eudicotyledons</taxon>
        <taxon>Gunneridae</taxon>
        <taxon>Pentapetalae</taxon>
        <taxon>rosids</taxon>
        <taxon>fabids</taxon>
        <taxon>Cucurbitales</taxon>
        <taxon>Cucurbitaceae</taxon>
        <taxon>Benincaseae</taxon>
        <taxon>Cucumis</taxon>
    </lineage>
</organism>
<dbReference type="OrthoDB" id="340259at2759"/>
<dbReference type="FunFam" id="2.130.10.10:FF:000300">
    <property type="entry name" value="THO complex subunit 3"/>
    <property type="match status" value="1"/>
</dbReference>
<dbReference type="Gene3D" id="1.10.238.10">
    <property type="entry name" value="EF-hand"/>
    <property type="match status" value="1"/>
</dbReference>
<name>A0A5D3BC11_CUCMM</name>
<keyword evidence="1 5" id="KW-0853">WD repeat</keyword>
<dbReference type="GO" id="GO:0005509">
    <property type="term" value="F:calcium ion binding"/>
    <property type="evidence" value="ECO:0007669"/>
    <property type="project" value="InterPro"/>
</dbReference>
<dbReference type="PANTHER" id="PTHR22839:SF0">
    <property type="entry name" value="THO COMPLEX SUBUNIT 3"/>
    <property type="match status" value="1"/>
</dbReference>
<dbReference type="Proteomes" id="UP000321947">
    <property type="component" value="Unassembled WGS sequence"/>
</dbReference>
<dbReference type="PROSITE" id="PS50082">
    <property type="entry name" value="WD_REPEATS_2"/>
    <property type="match status" value="3"/>
</dbReference>
<accession>A0A5D3BC11</accession>
<dbReference type="Gene3D" id="2.130.10.10">
    <property type="entry name" value="YVTN repeat-like/Quinoprotein amine dehydrogenase"/>
    <property type="match status" value="3"/>
</dbReference>
<protein>
    <submittedName>
        <fullName evidence="8">THO complex subunit 3</fullName>
    </submittedName>
</protein>
<dbReference type="InterPro" id="IPR036322">
    <property type="entry name" value="WD40_repeat_dom_sf"/>
</dbReference>
<keyword evidence="3" id="KW-0106">Calcium</keyword>
<evidence type="ECO:0000313" key="7">
    <source>
        <dbReference type="EMBL" id="KAA0065764.1"/>
    </source>
</evidence>
<dbReference type="EMBL" id="SSTE01001190">
    <property type="protein sequence ID" value="KAA0065764.1"/>
    <property type="molecule type" value="Genomic_DNA"/>
</dbReference>
<dbReference type="Pfam" id="PF13202">
    <property type="entry name" value="EF-hand_5"/>
    <property type="match status" value="2"/>
</dbReference>
<dbReference type="InterPro" id="IPR002048">
    <property type="entry name" value="EF_hand_dom"/>
</dbReference>
<dbReference type="EMBL" id="SSTD01019467">
    <property type="protein sequence ID" value="TYJ96504.1"/>
    <property type="molecule type" value="Genomic_DNA"/>
</dbReference>
<feature type="repeat" description="WD" evidence="5">
    <location>
        <begin position="219"/>
        <end position="253"/>
    </location>
</feature>
<dbReference type="InterPro" id="IPR020472">
    <property type="entry name" value="WD40_PAC1"/>
</dbReference>
<dbReference type="SMART" id="SM00320">
    <property type="entry name" value="WD40"/>
    <property type="match status" value="6"/>
</dbReference>
<dbReference type="CDD" id="cd00051">
    <property type="entry name" value="EFh"/>
    <property type="match status" value="2"/>
</dbReference>
<dbReference type="GO" id="GO:0000445">
    <property type="term" value="C:THO complex part of transcription export complex"/>
    <property type="evidence" value="ECO:0007669"/>
    <property type="project" value="TreeGrafter"/>
</dbReference>
<feature type="repeat" description="WD" evidence="5">
    <location>
        <begin position="390"/>
        <end position="431"/>
    </location>
</feature>
<dbReference type="InterPro" id="IPR018247">
    <property type="entry name" value="EF_Hand_1_Ca_BS"/>
</dbReference>
<feature type="domain" description="EF-hand" evidence="6">
    <location>
        <begin position="144"/>
        <end position="179"/>
    </location>
</feature>
<dbReference type="PROSITE" id="PS00678">
    <property type="entry name" value="WD_REPEATS_1"/>
    <property type="match status" value="1"/>
</dbReference>
<dbReference type="InterPro" id="IPR040132">
    <property type="entry name" value="Tex1/THOC3"/>
</dbReference>
<dbReference type="PROSITE" id="PS50222">
    <property type="entry name" value="EF_HAND_2"/>
    <property type="match status" value="2"/>
</dbReference>
<dbReference type="STRING" id="1194695.A0A5D3BC11"/>
<comment type="caution">
    <text evidence="8">The sequence shown here is derived from an EMBL/GenBank/DDBJ whole genome shotgun (WGS) entry which is preliminary data.</text>
</comment>
<evidence type="ECO:0000256" key="4">
    <source>
        <dbReference type="ARBA" id="ARBA00046343"/>
    </source>
</evidence>
<dbReference type="SUPFAM" id="SSF47473">
    <property type="entry name" value="EF-hand"/>
    <property type="match status" value="1"/>
</dbReference>
<reference evidence="9 10" key="1">
    <citation type="submission" date="2019-08" db="EMBL/GenBank/DDBJ databases">
        <title>Draft genome sequences of two oriental melons (Cucumis melo L. var makuwa).</title>
        <authorList>
            <person name="Kwon S.-Y."/>
        </authorList>
    </citation>
    <scope>NUCLEOTIDE SEQUENCE [LARGE SCALE GENOMIC DNA]</scope>
    <source>
        <strain evidence="10">cv. Chang Bougi</strain>
        <strain evidence="9">cv. SW 3</strain>
        <tissue evidence="8">Leaf</tissue>
    </source>
</reference>
<evidence type="ECO:0000256" key="3">
    <source>
        <dbReference type="ARBA" id="ARBA00022837"/>
    </source>
</evidence>
<dbReference type="InterPro" id="IPR001680">
    <property type="entry name" value="WD40_rpt"/>
</dbReference>
<dbReference type="InterPro" id="IPR019775">
    <property type="entry name" value="WD40_repeat_CS"/>
</dbReference>
<dbReference type="InterPro" id="IPR015943">
    <property type="entry name" value="WD40/YVTN_repeat-like_dom_sf"/>
</dbReference>
<evidence type="ECO:0000313" key="9">
    <source>
        <dbReference type="Proteomes" id="UP000321393"/>
    </source>
</evidence>
<dbReference type="AlphaFoldDB" id="A0A5D3BC11"/>
<evidence type="ECO:0000256" key="2">
    <source>
        <dbReference type="ARBA" id="ARBA00022737"/>
    </source>
</evidence>
<dbReference type="SMART" id="SM00054">
    <property type="entry name" value="EFh"/>
    <property type="match status" value="3"/>
</dbReference>
<dbReference type="InterPro" id="IPR011992">
    <property type="entry name" value="EF-hand-dom_pair"/>
</dbReference>
<feature type="repeat" description="WD" evidence="5">
    <location>
        <begin position="265"/>
        <end position="307"/>
    </location>
</feature>
<proteinExistence type="inferred from homology"/>
<dbReference type="Pfam" id="PF25174">
    <property type="entry name" value="Beta-prop_THOC3"/>
    <property type="match status" value="1"/>
</dbReference>
<evidence type="ECO:0000259" key="6">
    <source>
        <dbReference type="PROSITE" id="PS50222"/>
    </source>
</evidence>
<evidence type="ECO:0000313" key="8">
    <source>
        <dbReference type="EMBL" id="TYJ96504.1"/>
    </source>
</evidence>
<comment type="similarity">
    <text evidence="4">Belongs to the THOC3 family.</text>
</comment>
<keyword evidence="2" id="KW-0677">Repeat</keyword>
<dbReference type="GO" id="GO:0006406">
    <property type="term" value="P:mRNA export from nucleus"/>
    <property type="evidence" value="ECO:0007669"/>
    <property type="project" value="InterPro"/>
</dbReference>
<evidence type="ECO:0000256" key="5">
    <source>
        <dbReference type="PROSITE-ProRule" id="PRU00221"/>
    </source>
</evidence>
<feature type="domain" description="EF-hand" evidence="6">
    <location>
        <begin position="53"/>
        <end position="88"/>
    </location>
</feature>
<dbReference type="CDD" id="cd00200">
    <property type="entry name" value="WD40"/>
    <property type="match status" value="1"/>
</dbReference>